<gene>
    <name evidence="2" type="ORF">MNVI_34980</name>
</gene>
<dbReference type="AlphaFoldDB" id="A0A7I7PI54"/>
<evidence type="ECO:0000313" key="3">
    <source>
        <dbReference type="Proteomes" id="UP000466894"/>
    </source>
</evidence>
<feature type="transmembrane region" description="Helical" evidence="1">
    <location>
        <begin position="143"/>
        <end position="168"/>
    </location>
</feature>
<sequence length="176" mass="18948">MPDSVAGYVAAVEPVDRKLVELWKRSKMYRMLRLGGYVAFNVPRTVTALGGGLLLGIVVAHLYVLARETALPVYFVVYATLLIAGCVLAAGTMWLAVNPRIPQLGWLLGDLVSVVFLGLYLGSRPVALPGLVALTGRWDVAPGSFAGAFALGFIAVHMSVLLGINVAYPQRQNWHD</sequence>
<evidence type="ECO:0000313" key="2">
    <source>
        <dbReference type="EMBL" id="BBY08180.1"/>
    </source>
</evidence>
<keyword evidence="1" id="KW-1133">Transmembrane helix</keyword>
<accession>A0A7I7PI54</accession>
<evidence type="ECO:0000256" key="1">
    <source>
        <dbReference type="SAM" id="Phobius"/>
    </source>
</evidence>
<organism evidence="2 3">
    <name type="scientific">Mycobacterium noviomagense</name>
    <dbReference type="NCBI Taxonomy" id="459858"/>
    <lineage>
        <taxon>Bacteria</taxon>
        <taxon>Bacillati</taxon>
        <taxon>Actinomycetota</taxon>
        <taxon>Actinomycetes</taxon>
        <taxon>Mycobacteriales</taxon>
        <taxon>Mycobacteriaceae</taxon>
        <taxon>Mycobacterium</taxon>
    </lineage>
</organism>
<feature type="transmembrane region" description="Helical" evidence="1">
    <location>
        <begin position="34"/>
        <end position="63"/>
    </location>
</feature>
<reference evidence="2 3" key="1">
    <citation type="journal article" date="2019" name="Emerg. Microbes Infect.">
        <title>Comprehensive subspecies identification of 175 nontuberculous mycobacteria species based on 7547 genomic profiles.</title>
        <authorList>
            <person name="Matsumoto Y."/>
            <person name="Kinjo T."/>
            <person name="Motooka D."/>
            <person name="Nabeya D."/>
            <person name="Jung N."/>
            <person name="Uechi K."/>
            <person name="Horii T."/>
            <person name="Iida T."/>
            <person name="Fujita J."/>
            <person name="Nakamura S."/>
        </authorList>
    </citation>
    <scope>NUCLEOTIDE SEQUENCE [LARGE SCALE GENOMIC DNA]</scope>
    <source>
        <strain evidence="2 3">JCM 16367</strain>
    </source>
</reference>
<proteinExistence type="predicted"/>
<dbReference type="EMBL" id="AP022583">
    <property type="protein sequence ID" value="BBY08180.1"/>
    <property type="molecule type" value="Genomic_DNA"/>
</dbReference>
<dbReference type="Proteomes" id="UP000466894">
    <property type="component" value="Chromosome"/>
</dbReference>
<name>A0A7I7PI54_9MYCO</name>
<feature type="transmembrane region" description="Helical" evidence="1">
    <location>
        <begin position="75"/>
        <end position="97"/>
    </location>
</feature>
<protein>
    <submittedName>
        <fullName evidence="2">Uncharacterized protein</fullName>
    </submittedName>
</protein>
<keyword evidence="1" id="KW-0812">Transmembrane</keyword>
<feature type="transmembrane region" description="Helical" evidence="1">
    <location>
        <begin position="104"/>
        <end position="123"/>
    </location>
</feature>
<keyword evidence="1" id="KW-0472">Membrane</keyword>
<dbReference type="KEGG" id="mnv:MNVI_34980"/>